<dbReference type="PRINTS" id="PR01433">
    <property type="entry name" value="POLYCYSTIN2"/>
</dbReference>
<evidence type="ECO:0000256" key="4">
    <source>
        <dbReference type="ARBA" id="ARBA00022989"/>
    </source>
</evidence>
<comment type="similarity">
    <text evidence="2">Belongs to the polycystin family.</text>
</comment>
<dbReference type="PANTHER" id="PTHR10877:SF183">
    <property type="entry name" value="AT14535P-RELATED"/>
    <property type="match status" value="1"/>
</dbReference>
<evidence type="ECO:0000256" key="9">
    <source>
        <dbReference type="SAM" id="Phobius"/>
    </source>
</evidence>
<reference evidence="12" key="1">
    <citation type="submission" date="2022-10" db="EMBL/GenBank/DDBJ databases">
        <title>Novel sulphate-reducing endosymbionts in the free-living metamonad Anaeramoeba.</title>
        <authorList>
            <person name="Jerlstrom-Hultqvist J."/>
            <person name="Cepicka I."/>
            <person name="Gallot-Lavallee L."/>
            <person name="Salas-Leiva D."/>
            <person name="Curtis B.A."/>
            <person name="Zahonova K."/>
            <person name="Pipaliya S."/>
            <person name="Dacks J."/>
            <person name="Roger A.J."/>
        </authorList>
    </citation>
    <scope>NUCLEOTIDE SEQUENCE</scope>
    <source>
        <strain evidence="12">BMAN</strain>
    </source>
</reference>
<evidence type="ECO:0000256" key="7">
    <source>
        <dbReference type="PIRSR" id="PIRSR603915-2"/>
    </source>
</evidence>
<evidence type="ECO:0000256" key="5">
    <source>
        <dbReference type="ARBA" id="ARBA00023136"/>
    </source>
</evidence>
<dbReference type="OrthoDB" id="444119at2759"/>
<feature type="domain" description="Polycystin" evidence="11">
    <location>
        <begin position="148"/>
        <end position="294"/>
    </location>
</feature>
<accession>A0A9Q0LPQ9</accession>
<feature type="domain" description="Polycystin cation channel PKD1/PKD2" evidence="10">
    <location>
        <begin position="305"/>
        <end position="496"/>
    </location>
</feature>
<dbReference type="Proteomes" id="UP001149090">
    <property type="component" value="Unassembled WGS sequence"/>
</dbReference>
<protein>
    <submittedName>
        <fullName evidence="12">Polycystin family member</fullName>
    </submittedName>
</protein>
<feature type="region of interest" description="Disordered" evidence="8">
    <location>
        <begin position="530"/>
        <end position="561"/>
    </location>
</feature>
<keyword evidence="5 9" id="KW-0472">Membrane</keyword>
<name>A0A9Q0LPQ9_ANAIG</name>
<evidence type="ECO:0000313" key="13">
    <source>
        <dbReference type="Proteomes" id="UP001149090"/>
    </source>
</evidence>
<evidence type="ECO:0000256" key="3">
    <source>
        <dbReference type="ARBA" id="ARBA00022692"/>
    </source>
</evidence>
<dbReference type="Pfam" id="PF08016">
    <property type="entry name" value="PKD_channel"/>
    <property type="match status" value="1"/>
</dbReference>
<feature type="disulfide bond" evidence="7">
    <location>
        <begin position="164"/>
        <end position="178"/>
    </location>
</feature>
<evidence type="ECO:0000259" key="10">
    <source>
        <dbReference type="Pfam" id="PF08016"/>
    </source>
</evidence>
<gene>
    <name evidence="12" type="ORF">M0811_07616</name>
</gene>
<feature type="transmembrane region" description="Helical" evidence="9">
    <location>
        <begin position="81"/>
        <end position="103"/>
    </location>
</feature>
<feature type="transmembrane region" description="Helical" evidence="9">
    <location>
        <begin position="392"/>
        <end position="414"/>
    </location>
</feature>
<organism evidence="12 13">
    <name type="scientific">Anaeramoeba ignava</name>
    <name type="common">Anaerobic marine amoeba</name>
    <dbReference type="NCBI Taxonomy" id="1746090"/>
    <lineage>
        <taxon>Eukaryota</taxon>
        <taxon>Metamonada</taxon>
        <taxon>Anaeramoebidae</taxon>
        <taxon>Anaeramoeba</taxon>
    </lineage>
</organism>
<proteinExistence type="inferred from homology"/>
<dbReference type="PANTHER" id="PTHR10877">
    <property type="entry name" value="POLYCYSTIN FAMILY MEMBER"/>
    <property type="match status" value="1"/>
</dbReference>
<dbReference type="InterPro" id="IPR046791">
    <property type="entry name" value="Polycystin_dom"/>
</dbReference>
<evidence type="ECO:0000256" key="8">
    <source>
        <dbReference type="SAM" id="MobiDB-lite"/>
    </source>
</evidence>
<dbReference type="InterPro" id="IPR051223">
    <property type="entry name" value="Polycystin"/>
</dbReference>
<keyword evidence="3 9" id="KW-0812">Transmembrane</keyword>
<dbReference type="Gene3D" id="1.10.287.70">
    <property type="match status" value="1"/>
</dbReference>
<dbReference type="AlphaFoldDB" id="A0A9Q0LPQ9"/>
<feature type="transmembrane region" description="Helical" evidence="9">
    <location>
        <begin position="341"/>
        <end position="362"/>
    </location>
</feature>
<evidence type="ECO:0000259" key="11">
    <source>
        <dbReference type="Pfam" id="PF20519"/>
    </source>
</evidence>
<feature type="compositionally biased region" description="Low complexity" evidence="8">
    <location>
        <begin position="533"/>
        <end position="561"/>
    </location>
</feature>
<feature type="compositionally biased region" description="Basic and acidic residues" evidence="8">
    <location>
        <begin position="37"/>
        <end position="56"/>
    </location>
</feature>
<comment type="subcellular location">
    <subcellularLocation>
        <location evidence="1">Membrane</location>
        <topology evidence="1">Multi-pass membrane protein</topology>
    </subcellularLocation>
</comment>
<dbReference type="SUPFAM" id="SSF81324">
    <property type="entry name" value="Voltage-gated potassium channels"/>
    <property type="match status" value="1"/>
</dbReference>
<dbReference type="GO" id="GO:0005509">
    <property type="term" value="F:calcium ion binding"/>
    <property type="evidence" value="ECO:0007669"/>
    <property type="project" value="InterPro"/>
</dbReference>
<evidence type="ECO:0000256" key="1">
    <source>
        <dbReference type="ARBA" id="ARBA00004141"/>
    </source>
</evidence>
<dbReference type="GO" id="GO:0016020">
    <property type="term" value="C:membrane"/>
    <property type="evidence" value="ECO:0007669"/>
    <property type="project" value="UniProtKB-SubCell"/>
</dbReference>
<feature type="transmembrane region" description="Helical" evidence="9">
    <location>
        <begin position="303"/>
        <end position="321"/>
    </location>
</feature>
<dbReference type="InterPro" id="IPR013122">
    <property type="entry name" value="PKD1_2_channel"/>
</dbReference>
<dbReference type="Pfam" id="PF20519">
    <property type="entry name" value="Polycystin_dom"/>
    <property type="match status" value="1"/>
</dbReference>
<comment type="caution">
    <text evidence="12">The sequence shown here is derived from an EMBL/GenBank/DDBJ whole genome shotgun (WGS) entry which is preliminary data.</text>
</comment>
<keyword evidence="13" id="KW-1185">Reference proteome</keyword>
<feature type="region of interest" description="Disordered" evidence="8">
    <location>
        <begin position="34"/>
        <end position="57"/>
    </location>
</feature>
<dbReference type="InterPro" id="IPR003915">
    <property type="entry name" value="PKD_2"/>
</dbReference>
<sequence>MTEKTIFHDLMPNSPTANLSIPWLNDTGNIQEVTTSDSEKKPDIEENEEDQNKEQDEINENDFIDMKIILKQCKRRVEKKVLLNELKGYLVFLIVFMMFLSALRDVTLSWESNFGMTDLFLDEEFPPSDTEIKKTFWDVGSYKKRIIKIGAIRFRLLRVTSGSCKIPSQYEDFAGKTCYREYKNSRKATEPFGPSNIWQYSSASTLKTTSELGRSGRSYEGGGYAVDFPKGTNNTAAIDYLQNNDFLDKSSRALFVHIHLYNINSNQFMALVPLFEITAGGLVIPSVSIRAFRLDLYLTAIDYYRGVLEVIIVLFVIYYTISTVRDVVKTYFNRGNPLLYFFNIWNLVDFVNLVLFWALIIMHISYLVEVNKTNADLDSNDFVPLSILAKKYMMFMSVISFNVFLTWFKIFKFLRLNKRMLLLWDTLSDAAPDITIFLTFFLIVFIAFATMGFVLFGPVIDTFRDFSQSIITCFQMALGDLSLDDLRLGNRFLGPIKKEESLEDVSEVLKSEYESLQQSLGKLEERVNQLTSDNNNDNNNNNNDNNNNNNNNNDNNNDNNN</sequence>
<evidence type="ECO:0000313" key="12">
    <source>
        <dbReference type="EMBL" id="KAJ5075263.1"/>
    </source>
</evidence>
<evidence type="ECO:0000256" key="6">
    <source>
        <dbReference type="ARBA" id="ARBA00023180"/>
    </source>
</evidence>
<evidence type="ECO:0000256" key="2">
    <source>
        <dbReference type="ARBA" id="ARBA00007200"/>
    </source>
</evidence>
<keyword evidence="6" id="KW-0325">Glycoprotein</keyword>
<feature type="transmembrane region" description="Helical" evidence="9">
    <location>
        <begin position="434"/>
        <end position="456"/>
    </location>
</feature>
<keyword evidence="4 9" id="KW-1133">Transmembrane helix</keyword>
<dbReference type="EMBL" id="JAPDFW010000066">
    <property type="protein sequence ID" value="KAJ5075263.1"/>
    <property type="molecule type" value="Genomic_DNA"/>
</dbReference>